<dbReference type="AlphaFoldDB" id="F1LF91"/>
<dbReference type="SMART" id="SM00908">
    <property type="entry name" value="Gal-bind_lectin"/>
    <property type="match status" value="1"/>
</dbReference>
<evidence type="ECO:0000256" key="1">
    <source>
        <dbReference type="ARBA" id="ARBA00022734"/>
    </source>
</evidence>
<dbReference type="InterPro" id="IPR001079">
    <property type="entry name" value="Galectin_CRD"/>
</dbReference>
<feature type="domain" description="Galectin" evidence="4">
    <location>
        <begin position="21"/>
        <end position="149"/>
    </location>
</feature>
<dbReference type="GO" id="GO:0030246">
    <property type="term" value="F:carbohydrate binding"/>
    <property type="evidence" value="ECO:0007669"/>
    <property type="project" value="UniProtKB-UniRule"/>
</dbReference>
<keyword evidence="3" id="KW-0472">Membrane</keyword>
<dbReference type="SMART" id="SM00276">
    <property type="entry name" value="GLECT"/>
    <property type="match status" value="1"/>
</dbReference>
<dbReference type="InterPro" id="IPR013320">
    <property type="entry name" value="ConA-like_dom_sf"/>
</dbReference>
<proteinExistence type="evidence at transcript level"/>
<organism evidence="5">
    <name type="scientific">Ascaris suum</name>
    <name type="common">Pig roundworm</name>
    <name type="synonym">Ascaris lumbricoides</name>
    <dbReference type="NCBI Taxonomy" id="6253"/>
    <lineage>
        <taxon>Eukaryota</taxon>
        <taxon>Metazoa</taxon>
        <taxon>Ecdysozoa</taxon>
        <taxon>Nematoda</taxon>
        <taxon>Chromadorea</taxon>
        <taxon>Rhabditida</taxon>
        <taxon>Spirurina</taxon>
        <taxon>Ascaridomorpha</taxon>
        <taxon>Ascaridoidea</taxon>
        <taxon>Ascarididae</taxon>
        <taxon>Ascaris</taxon>
    </lineage>
</organism>
<accession>F1LF91</accession>
<dbReference type="Pfam" id="PF00337">
    <property type="entry name" value="Gal-bind_lectin"/>
    <property type="match status" value="1"/>
</dbReference>
<dbReference type="CDD" id="cd00070">
    <property type="entry name" value="GLECT"/>
    <property type="match status" value="1"/>
</dbReference>
<evidence type="ECO:0000256" key="2">
    <source>
        <dbReference type="RuleBase" id="RU102079"/>
    </source>
</evidence>
<evidence type="ECO:0000259" key="4">
    <source>
        <dbReference type="PROSITE" id="PS51304"/>
    </source>
</evidence>
<protein>
    <recommendedName>
        <fullName evidence="2">Galectin</fullName>
    </recommendedName>
</protein>
<keyword evidence="3" id="KW-0812">Transmembrane</keyword>
<dbReference type="PANTHER" id="PTHR11346">
    <property type="entry name" value="GALECTIN"/>
    <property type="match status" value="1"/>
</dbReference>
<dbReference type="EMBL" id="JI182789">
    <property type="protein sequence ID" value="ADY48795.1"/>
    <property type="molecule type" value="mRNA"/>
</dbReference>
<reference evidence="5" key="1">
    <citation type="journal article" date="2011" name="Genome Res.">
        <title>Deep small RNA sequencing from the nematode Ascaris reveals conservation, functional diversification, and novel developmental profiles.</title>
        <authorList>
            <person name="Wang J."/>
            <person name="Czech B."/>
            <person name="Crunk A."/>
            <person name="Wallace A."/>
            <person name="Mitreva M."/>
            <person name="Hannon G.J."/>
            <person name="Davis R.E."/>
        </authorList>
    </citation>
    <scope>NUCLEOTIDE SEQUENCE</scope>
</reference>
<keyword evidence="3" id="KW-1133">Transmembrane helix</keyword>
<dbReference type="SUPFAM" id="SSF49899">
    <property type="entry name" value="Concanavalin A-like lectins/glucanases"/>
    <property type="match status" value="1"/>
</dbReference>
<dbReference type="InterPro" id="IPR044156">
    <property type="entry name" value="Galectin-like"/>
</dbReference>
<evidence type="ECO:0000256" key="3">
    <source>
        <dbReference type="SAM" id="Phobius"/>
    </source>
</evidence>
<evidence type="ECO:0000313" key="5">
    <source>
        <dbReference type="EMBL" id="ADY48795.1"/>
    </source>
</evidence>
<dbReference type="Gene3D" id="2.60.120.200">
    <property type="match status" value="1"/>
</dbReference>
<dbReference type="PROSITE" id="PS51304">
    <property type="entry name" value="GALECTIN"/>
    <property type="match status" value="1"/>
</dbReference>
<sequence>MTNRDGTFHLDCLSSSFQHIPFATELRQYTLPRCIRIDGILKWTAKRFAINICYQSEIYLHFNPRFDEKRSVIVLNSTKQGKWQTEERHYEMPFERSQIFSMHLILTVNAAVIFVNKKFIYSFKWRDSAVLIDRLSIAGDVELNLVVPFTRFP</sequence>
<keyword evidence="1 2" id="KW-0430">Lectin</keyword>
<feature type="transmembrane region" description="Helical" evidence="3">
    <location>
        <begin position="99"/>
        <end position="116"/>
    </location>
</feature>
<dbReference type="PANTHER" id="PTHR11346:SF147">
    <property type="entry name" value="GALECTIN"/>
    <property type="match status" value="1"/>
</dbReference>
<name>F1LF91_ASCSU</name>